<keyword evidence="2" id="KW-0732">Signal</keyword>
<protein>
    <submittedName>
        <fullName evidence="3">Putative secreted protein</fullName>
    </submittedName>
</protein>
<feature type="compositionally biased region" description="Basic and acidic residues" evidence="1">
    <location>
        <begin position="54"/>
        <end position="65"/>
    </location>
</feature>
<evidence type="ECO:0000256" key="1">
    <source>
        <dbReference type="SAM" id="MobiDB-lite"/>
    </source>
</evidence>
<evidence type="ECO:0000256" key="2">
    <source>
        <dbReference type="SAM" id="SignalP"/>
    </source>
</evidence>
<dbReference type="EMBL" id="GGFK01014303">
    <property type="protein sequence ID" value="MBW47624.1"/>
    <property type="molecule type" value="Transcribed_RNA"/>
</dbReference>
<name>A0A2M4B3L1_9DIPT</name>
<feature type="chain" id="PRO_5014630242" evidence="2">
    <location>
        <begin position="26"/>
        <end position="122"/>
    </location>
</feature>
<feature type="signal peptide" evidence="2">
    <location>
        <begin position="1"/>
        <end position="25"/>
    </location>
</feature>
<feature type="region of interest" description="Disordered" evidence="1">
    <location>
        <begin position="37"/>
        <end position="122"/>
    </location>
</feature>
<dbReference type="AlphaFoldDB" id="A0A2M4B3L1"/>
<reference evidence="3" key="1">
    <citation type="submission" date="2018-01" db="EMBL/GenBank/DDBJ databases">
        <title>An insight into the sialome of Amazonian anophelines.</title>
        <authorList>
            <person name="Ribeiro J.M."/>
            <person name="Scarpassa V."/>
            <person name="Calvo E."/>
        </authorList>
    </citation>
    <scope>NUCLEOTIDE SEQUENCE</scope>
    <source>
        <tissue evidence="3">Salivary glands</tissue>
    </source>
</reference>
<proteinExistence type="predicted"/>
<sequence length="122" mass="14570">MRDFFLSVCFVVSFLFLSLFRSHYSEYLYDAYTERDNIPLASGPKNKRRKKQDRRRESRDRREIYYEEGSPSHSRDPRYNDIAPKNWDGAPPRYQNPPMAPPAAEYERPPPYYYPGAPSEHE</sequence>
<evidence type="ECO:0000313" key="3">
    <source>
        <dbReference type="EMBL" id="MBW47624.1"/>
    </source>
</evidence>
<organism evidence="3">
    <name type="scientific">Anopheles triannulatus</name>
    <dbReference type="NCBI Taxonomy" id="58253"/>
    <lineage>
        <taxon>Eukaryota</taxon>
        <taxon>Metazoa</taxon>
        <taxon>Ecdysozoa</taxon>
        <taxon>Arthropoda</taxon>
        <taxon>Hexapoda</taxon>
        <taxon>Insecta</taxon>
        <taxon>Pterygota</taxon>
        <taxon>Neoptera</taxon>
        <taxon>Endopterygota</taxon>
        <taxon>Diptera</taxon>
        <taxon>Nematocera</taxon>
        <taxon>Culicoidea</taxon>
        <taxon>Culicidae</taxon>
        <taxon>Anophelinae</taxon>
        <taxon>Anopheles</taxon>
    </lineage>
</organism>
<accession>A0A2M4B3L1</accession>